<sequence>MNKFRQYLICGVIALGSAACDRTPDYVIKPDDMADLLVDIHKGEGVIDLNSASYRNDSLRKVLKQSVYMKHGVTAEQVDTSLVWYGHNVEKYIEVYDMVIERLEADLKDADVSNSGERVQLAVVGDSVDAWSDAKYRRFAYGMPSDNMKFGLKRDDNWEDGDVYTWSVYVRNRRSPIRWTIAGEYNDGTTDYIAHQIGQDGWNTITFPVDTAKHLRYVYGMLGVSPEKGEVTYIDSISLIRTRFNPDRYDRSGVKRYLNGKKE</sequence>
<evidence type="ECO:0000313" key="3">
    <source>
        <dbReference type="Proteomes" id="UP001565200"/>
    </source>
</evidence>
<feature type="domain" description="DUF4296" evidence="1">
    <location>
        <begin position="24"/>
        <end position="106"/>
    </location>
</feature>
<evidence type="ECO:0000313" key="2">
    <source>
        <dbReference type="EMBL" id="MEY8244465.1"/>
    </source>
</evidence>
<accession>A0ABV4CV82</accession>
<dbReference type="InterPro" id="IPR025381">
    <property type="entry name" value="DUF4296"/>
</dbReference>
<protein>
    <submittedName>
        <fullName evidence="2">DUF4296 domain-containing protein</fullName>
    </submittedName>
</protein>
<comment type="caution">
    <text evidence="2">The sequence shown here is derived from an EMBL/GenBank/DDBJ whole genome shotgun (WGS) entry which is preliminary data.</text>
</comment>
<dbReference type="RefSeq" id="WP_121698331.1">
    <property type="nucleotide sequence ID" value="NZ_JBCLPP010000004.1"/>
</dbReference>
<proteinExistence type="predicted"/>
<evidence type="ECO:0000259" key="1">
    <source>
        <dbReference type="Pfam" id="PF14129"/>
    </source>
</evidence>
<organism evidence="2 3">
    <name type="scientific">Heminiphilus faecis</name>
    <dbReference type="NCBI Taxonomy" id="2601703"/>
    <lineage>
        <taxon>Bacteria</taxon>
        <taxon>Pseudomonadati</taxon>
        <taxon>Bacteroidota</taxon>
        <taxon>Bacteroidia</taxon>
        <taxon>Bacteroidales</taxon>
        <taxon>Muribaculaceae</taxon>
        <taxon>Heminiphilus</taxon>
    </lineage>
</organism>
<keyword evidence="3" id="KW-1185">Reference proteome</keyword>
<gene>
    <name evidence="2" type="ORF">AAK873_02380</name>
</gene>
<reference evidence="2 3" key="1">
    <citation type="submission" date="2024-03" db="EMBL/GenBank/DDBJ databases">
        <title>Mouse gut bacterial collection (mGBC) of GemPharmatech.</title>
        <authorList>
            <person name="He Y."/>
            <person name="Dong L."/>
            <person name="Wu D."/>
            <person name="Gao X."/>
            <person name="Lin Z."/>
        </authorList>
    </citation>
    <scope>NUCLEOTIDE SEQUENCE [LARGE SCALE GENOMIC DNA]</scope>
    <source>
        <strain evidence="2 3">54-13</strain>
    </source>
</reference>
<name>A0ABV4CV82_9BACT</name>
<dbReference type="Proteomes" id="UP001565200">
    <property type="component" value="Unassembled WGS sequence"/>
</dbReference>
<dbReference type="PROSITE" id="PS51257">
    <property type="entry name" value="PROKAR_LIPOPROTEIN"/>
    <property type="match status" value="1"/>
</dbReference>
<dbReference type="EMBL" id="JBCLPP010000004">
    <property type="protein sequence ID" value="MEY8244465.1"/>
    <property type="molecule type" value="Genomic_DNA"/>
</dbReference>
<dbReference type="Pfam" id="PF14129">
    <property type="entry name" value="DUF4296"/>
    <property type="match status" value="1"/>
</dbReference>